<evidence type="ECO:0000313" key="2">
    <source>
        <dbReference type="EMBL" id="SPZ85136.1"/>
    </source>
</evidence>
<dbReference type="EMBL" id="CABWMV010000024">
    <property type="protein sequence ID" value="VXD00132.1"/>
    <property type="molecule type" value="Genomic_DNA"/>
</dbReference>
<organism evidence="2 4">
    <name type="scientific">Sphingobacterium multivorum</name>
    <dbReference type="NCBI Taxonomy" id="28454"/>
    <lineage>
        <taxon>Bacteria</taxon>
        <taxon>Pseudomonadati</taxon>
        <taxon>Bacteroidota</taxon>
        <taxon>Sphingobacteriia</taxon>
        <taxon>Sphingobacteriales</taxon>
        <taxon>Sphingobacteriaceae</taxon>
        <taxon>Sphingobacterium</taxon>
    </lineage>
</organism>
<accession>A0A654D6E9</accession>
<dbReference type="EMBL" id="UAUU01000006">
    <property type="protein sequence ID" value="SPZ85136.1"/>
    <property type="molecule type" value="Genomic_DNA"/>
</dbReference>
<dbReference type="Proteomes" id="UP000251241">
    <property type="component" value="Unassembled WGS sequence"/>
</dbReference>
<keyword evidence="1" id="KW-0472">Membrane</keyword>
<name>A0A2X2J0G1_SPHMU</name>
<evidence type="ECO:0000313" key="4">
    <source>
        <dbReference type="Proteomes" id="UP000251241"/>
    </source>
</evidence>
<evidence type="ECO:0000256" key="1">
    <source>
        <dbReference type="SAM" id="Phobius"/>
    </source>
</evidence>
<dbReference type="GeneID" id="97181471"/>
<reference evidence="2 4" key="1">
    <citation type="submission" date="2018-06" db="EMBL/GenBank/DDBJ databases">
        <authorList>
            <consortium name="Pathogen Informatics"/>
            <person name="Doyle S."/>
        </authorList>
    </citation>
    <scope>NUCLEOTIDE SEQUENCE [LARGE SCALE GENOMIC DNA]</scope>
    <source>
        <strain evidence="2 4">NCTC11343</strain>
    </source>
</reference>
<accession>A0A2X2J0G1</accession>
<feature type="transmembrane region" description="Helical" evidence="1">
    <location>
        <begin position="47"/>
        <end position="66"/>
    </location>
</feature>
<feature type="transmembrane region" description="Helical" evidence="1">
    <location>
        <begin position="21"/>
        <end position="41"/>
    </location>
</feature>
<keyword evidence="1" id="KW-0812">Transmembrane</keyword>
<evidence type="ECO:0000313" key="3">
    <source>
        <dbReference type="EMBL" id="VXD00132.1"/>
    </source>
</evidence>
<protein>
    <recommendedName>
        <fullName evidence="6">Redox-active disulfide protein 2</fullName>
    </recommendedName>
</protein>
<keyword evidence="1" id="KW-1133">Transmembrane helix</keyword>
<dbReference type="Proteomes" id="UP000432350">
    <property type="component" value="Unassembled WGS sequence"/>
</dbReference>
<reference evidence="3 5" key="2">
    <citation type="submission" date="2019-10" db="EMBL/GenBank/DDBJ databases">
        <authorList>
            <person name="Karimi E."/>
        </authorList>
    </citation>
    <scope>NUCLEOTIDE SEQUENCE [LARGE SCALE GENOMIC DNA]</scope>
    <source>
        <strain evidence="3">Sphingobacterium sp. 8BC</strain>
    </source>
</reference>
<sequence>MNNRPLNGMTDEELQTNKKNALVITWMLTTMLFILLGMGIYTSINKGFSALMAIPFALSPIVILNFKRIKEINEELKIRGAQ</sequence>
<evidence type="ECO:0008006" key="6">
    <source>
        <dbReference type="Google" id="ProtNLM"/>
    </source>
</evidence>
<dbReference type="AlphaFoldDB" id="A0A2X2J0G1"/>
<proteinExistence type="predicted"/>
<gene>
    <name evidence="2" type="ORF">NCTC11343_01693</name>
    <name evidence="3" type="ORF">SPHINGO8BC_51546</name>
</gene>
<dbReference type="RefSeq" id="WP_046675688.1">
    <property type="nucleotide sequence ID" value="NZ_CP068086.1"/>
</dbReference>
<evidence type="ECO:0000313" key="5">
    <source>
        <dbReference type="Proteomes" id="UP000432350"/>
    </source>
</evidence>